<dbReference type="AlphaFoldDB" id="A0A812AW75"/>
<evidence type="ECO:0000313" key="4">
    <source>
        <dbReference type="EMBL" id="CAE1159048.1"/>
    </source>
</evidence>
<dbReference type="EMBL" id="CAHIKZ030000191">
    <property type="protein sequence ID" value="CAE1159048.1"/>
    <property type="molecule type" value="Genomic_DNA"/>
</dbReference>
<dbReference type="OrthoDB" id="5973359at2759"/>
<feature type="chain" id="PRO_5032451548" evidence="2">
    <location>
        <begin position="24"/>
        <end position="482"/>
    </location>
</feature>
<dbReference type="Pfam" id="PF07714">
    <property type="entry name" value="PK_Tyr_Ser-Thr"/>
    <property type="match status" value="1"/>
</dbReference>
<dbReference type="InterPro" id="IPR001245">
    <property type="entry name" value="Ser-Thr/Tyr_kinase_cat_dom"/>
</dbReference>
<evidence type="ECO:0000259" key="3">
    <source>
        <dbReference type="PROSITE" id="PS50011"/>
    </source>
</evidence>
<dbReference type="PROSITE" id="PS50011">
    <property type="entry name" value="PROTEIN_KINASE_DOM"/>
    <property type="match status" value="1"/>
</dbReference>
<feature type="region of interest" description="Disordered" evidence="1">
    <location>
        <begin position="34"/>
        <end position="59"/>
    </location>
</feature>
<evidence type="ECO:0000256" key="2">
    <source>
        <dbReference type="SAM" id="SignalP"/>
    </source>
</evidence>
<name>A0A812AW75_ACAPH</name>
<dbReference type="Proteomes" id="UP000597762">
    <property type="component" value="Unassembled WGS sequence"/>
</dbReference>
<feature type="compositionally biased region" description="Polar residues" evidence="1">
    <location>
        <begin position="50"/>
        <end position="59"/>
    </location>
</feature>
<dbReference type="PRINTS" id="PR00109">
    <property type="entry name" value="TYRKINASE"/>
</dbReference>
<comment type="caution">
    <text evidence="4">The sequence shown here is derived from an EMBL/GenBank/DDBJ whole genome shotgun (WGS) entry which is preliminary data.</text>
</comment>
<keyword evidence="4" id="KW-0808">Transferase</keyword>
<organism evidence="4 5">
    <name type="scientific">Acanthosepion pharaonis</name>
    <name type="common">Pharaoh cuttlefish</name>
    <name type="synonym">Sepia pharaonis</name>
    <dbReference type="NCBI Taxonomy" id="158019"/>
    <lineage>
        <taxon>Eukaryota</taxon>
        <taxon>Metazoa</taxon>
        <taxon>Spiralia</taxon>
        <taxon>Lophotrochozoa</taxon>
        <taxon>Mollusca</taxon>
        <taxon>Cephalopoda</taxon>
        <taxon>Coleoidea</taxon>
        <taxon>Decapodiformes</taxon>
        <taxon>Sepiida</taxon>
        <taxon>Sepiina</taxon>
        <taxon>Sepiidae</taxon>
        <taxon>Acanthosepion</taxon>
    </lineage>
</organism>
<feature type="compositionally biased region" description="Polar residues" evidence="1">
    <location>
        <begin position="418"/>
        <end position="432"/>
    </location>
</feature>
<gene>
    <name evidence="4" type="ORF">SPHA_5846</name>
</gene>
<dbReference type="PANTHER" id="PTHR24417:SF7">
    <property type="entry name" value="CHROMATIN MODIFICATION-RELATED PROTEIN EAF1"/>
    <property type="match status" value="1"/>
</dbReference>
<proteinExistence type="predicted"/>
<keyword evidence="5" id="KW-1185">Reference proteome</keyword>
<dbReference type="PROSITE" id="PS00109">
    <property type="entry name" value="PROTEIN_KINASE_TYR"/>
    <property type="match status" value="1"/>
</dbReference>
<protein>
    <submittedName>
        <fullName evidence="4">LMTK2</fullName>
        <ecNumber evidence="4">2.7.10.1</ecNumber>
    </submittedName>
</protein>
<dbReference type="InterPro" id="IPR011009">
    <property type="entry name" value="Kinase-like_dom_sf"/>
</dbReference>
<dbReference type="Gene3D" id="3.30.200.20">
    <property type="entry name" value="Phosphorylase Kinase, domain 1"/>
    <property type="match status" value="1"/>
</dbReference>
<feature type="signal peptide" evidence="2">
    <location>
        <begin position="1"/>
        <end position="23"/>
    </location>
</feature>
<keyword evidence="2" id="KW-0732">Signal</keyword>
<dbReference type="InterPro" id="IPR000719">
    <property type="entry name" value="Prot_kinase_dom"/>
</dbReference>
<dbReference type="EC" id="2.7.10.1" evidence="4"/>
<evidence type="ECO:0000256" key="1">
    <source>
        <dbReference type="SAM" id="MobiDB-lite"/>
    </source>
</evidence>
<dbReference type="PANTHER" id="PTHR24417">
    <property type="entry name" value="SERINE/THREONINE-PROTEIN KINASE LMTK1"/>
    <property type="match status" value="1"/>
</dbReference>
<dbReference type="GO" id="GO:0004714">
    <property type="term" value="F:transmembrane receptor protein tyrosine kinase activity"/>
    <property type="evidence" value="ECO:0007669"/>
    <property type="project" value="UniProtKB-EC"/>
</dbReference>
<accession>A0A812AW75</accession>
<reference evidence="4" key="1">
    <citation type="submission" date="2021-01" db="EMBL/GenBank/DDBJ databases">
        <authorList>
            <person name="Li R."/>
            <person name="Bekaert M."/>
        </authorList>
    </citation>
    <scope>NUCLEOTIDE SEQUENCE</scope>
    <source>
        <strain evidence="4">Farmed</strain>
    </source>
</reference>
<dbReference type="CDD" id="cd00192">
    <property type="entry name" value="PTKc"/>
    <property type="match status" value="1"/>
</dbReference>
<dbReference type="Gene3D" id="1.10.510.10">
    <property type="entry name" value="Transferase(Phosphotransferase) domain 1"/>
    <property type="match status" value="1"/>
</dbReference>
<feature type="region of interest" description="Disordered" evidence="1">
    <location>
        <begin position="404"/>
        <end position="448"/>
    </location>
</feature>
<feature type="domain" description="Protein kinase" evidence="3">
    <location>
        <begin position="111"/>
        <end position="382"/>
    </location>
</feature>
<evidence type="ECO:0000313" key="5">
    <source>
        <dbReference type="Proteomes" id="UP000597762"/>
    </source>
</evidence>
<dbReference type="GO" id="GO:0005524">
    <property type="term" value="F:ATP binding"/>
    <property type="evidence" value="ECO:0007669"/>
    <property type="project" value="InterPro"/>
</dbReference>
<dbReference type="InterPro" id="IPR008266">
    <property type="entry name" value="Tyr_kinase_AS"/>
</dbReference>
<dbReference type="SUPFAM" id="SSF56112">
    <property type="entry name" value="Protein kinase-like (PK-like)"/>
    <property type="match status" value="1"/>
</dbReference>
<sequence>MMLELTILVSVALLACIVVLVFGCSCFGKSPPFKSFEDEPEDPREPYAESSGNQDGDNTSLVTFEPLPDILAKAIPSTTALRPRITCIATDEEDFTPRIVPIQQAFPRKQLTYITEMGMGWFGQVVQGVADNVLVGIRQSKVVVQVLRDDASALEMQKFLQEVAVYRAIDHPNILRLLGMCTEAIPFLVLFEYFPLGDLKTYLIENEKDIAYHKQRKILLRFAIDIACGLACLHRHNYVHCDLALRNCLVTNDLNVKIGDYGLSEEKFKEDYYDTGCDLLPVRWMAPETLTLQKGVWRTKPFTVQANIWSYGVTMWEMTQLCRQPYHWLTDEQVLEKVISKRTECLPLPYYAEDKLNIYELMKMCWREEGERPTIEELHKDLLNLQISLKYMEEVEFEKNWDLDNLEDSDESPPHETPLSSHSKYSTSQDLTTIGKLGDYPESSSSLAAASHQERFYNDLLERLSSTESYHLPLYDEPEEDS</sequence>